<evidence type="ECO:0000256" key="2">
    <source>
        <dbReference type="ARBA" id="ARBA00010621"/>
    </source>
</evidence>
<feature type="transmembrane region" description="Helical" evidence="17">
    <location>
        <begin position="247"/>
        <end position="266"/>
    </location>
</feature>
<evidence type="ECO:0000256" key="6">
    <source>
        <dbReference type="ARBA" id="ARBA00022692"/>
    </source>
</evidence>
<comment type="function">
    <text evidence="17">Catalyzes the dephosphorylation of undecaprenyl diphosphate (UPP). Confers resistance to bacitracin.</text>
</comment>
<evidence type="ECO:0000256" key="7">
    <source>
        <dbReference type="ARBA" id="ARBA00022801"/>
    </source>
</evidence>
<evidence type="ECO:0000313" key="18">
    <source>
        <dbReference type="EMBL" id="GAA4393740.1"/>
    </source>
</evidence>
<dbReference type="Proteomes" id="UP001500635">
    <property type="component" value="Unassembled WGS sequence"/>
</dbReference>
<dbReference type="PANTHER" id="PTHR30622:SF4">
    <property type="entry name" value="UNDECAPRENYL-DIPHOSPHATASE"/>
    <property type="match status" value="1"/>
</dbReference>
<dbReference type="NCBIfam" id="NF001392">
    <property type="entry name" value="PRK00281.2-1"/>
    <property type="match status" value="1"/>
</dbReference>
<dbReference type="HAMAP" id="MF_01006">
    <property type="entry name" value="Undec_diphosphatase"/>
    <property type="match status" value="1"/>
</dbReference>
<evidence type="ECO:0000256" key="1">
    <source>
        <dbReference type="ARBA" id="ARBA00004651"/>
    </source>
</evidence>
<dbReference type="InterPro" id="IPR003824">
    <property type="entry name" value="UppP"/>
</dbReference>
<gene>
    <name evidence="17" type="primary">uppP</name>
    <name evidence="18" type="ORF">GCM10023147_24740</name>
</gene>
<dbReference type="EC" id="3.6.1.27" evidence="3 17"/>
<dbReference type="PANTHER" id="PTHR30622">
    <property type="entry name" value="UNDECAPRENYL-DIPHOSPHATASE"/>
    <property type="match status" value="1"/>
</dbReference>
<keyword evidence="5 17" id="KW-1003">Cell membrane</keyword>
<evidence type="ECO:0000256" key="10">
    <source>
        <dbReference type="ARBA" id="ARBA00022989"/>
    </source>
</evidence>
<feature type="transmembrane region" description="Helical" evidence="17">
    <location>
        <begin position="217"/>
        <end position="235"/>
    </location>
</feature>
<evidence type="ECO:0000256" key="5">
    <source>
        <dbReference type="ARBA" id="ARBA00022475"/>
    </source>
</evidence>
<evidence type="ECO:0000256" key="9">
    <source>
        <dbReference type="ARBA" id="ARBA00022984"/>
    </source>
</evidence>
<keyword evidence="7 17" id="KW-0378">Hydrolase</keyword>
<keyword evidence="10 17" id="KW-1133">Transmembrane helix</keyword>
<comment type="similarity">
    <text evidence="2 17">Belongs to the UppP family.</text>
</comment>
<dbReference type="Pfam" id="PF02673">
    <property type="entry name" value="BacA"/>
    <property type="match status" value="1"/>
</dbReference>
<proteinExistence type="inferred from homology"/>
<keyword evidence="8 17" id="KW-0133">Cell shape</keyword>
<evidence type="ECO:0000256" key="3">
    <source>
        <dbReference type="ARBA" id="ARBA00012374"/>
    </source>
</evidence>
<evidence type="ECO:0000256" key="15">
    <source>
        <dbReference type="ARBA" id="ARBA00032932"/>
    </source>
</evidence>
<evidence type="ECO:0000256" key="16">
    <source>
        <dbReference type="ARBA" id="ARBA00047594"/>
    </source>
</evidence>
<feature type="transmembrane region" description="Helical" evidence="17">
    <location>
        <begin position="381"/>
        <end position="404"/>
    </location>
</feature>
<evidence type="ECO:0000256" key="12">
    <source>
        <dbReference type="ARBA" id="ARBA00023251"/>
    </source>
</evidence>
<keyword evidence="11 17" id="KW-0472">Membrane</keyword>
<dbReference type="EMBL" id="BAABFR010000034">
    <property type="protein sequence ID" value="GAA4393740.1"/>
    <property type="molecule type" value="Genomic_DNA"/>
</dbReference>
<reference evidence="19" key="1">
    <citation type="journal article" date="2019" name="Int. J. Syst. Evol. Microbiol.">
        <title>The Global Catalogue of Microorganisms (GCM) 10K type strain sequencing project: providing services to taxonomists for standard genome sequencing and annotation.</title>
        <authorList>
            <consortium name="The Broad Institute Genomics Platform"/>
            <consortium name="The Broad Institute Genome Sequencing Center for Infectious Disease"/>
            <person name="Wu L."/>
            <person name="Ma J."/>
        </authorList>
    </citation>
    <scope>NUCLEOTIDE SEQUENCE [LARGE SCALE GENOMIC DNA]</scope>
    <source>
        <strain evidence="19">JCM 17688</strain>
    </source>
</reference>
<comment type="catalytic activity">
    <reaction evidence="16 17">
        <text>di-trans,octa-cis-undecaprenyl diphosphate + H2O = di-trans,octa-cis-undecaprenyl phosphate + phosphate + H(+)</text>
        <dbReference type="Rhea" id="RHEA:28094"/>
        <dbReference type="ChEBI" id="CHEBI:15377"/>
        <dbReference type="ChEBI" id="CHEBI:15378"/>
        <dbReference type="ChEBI" id="CHEBI:43474"/>
        <dbReference type="ChEBI" id="CHEBI:58405"/>
        <dbReference type="ChEBI" id="CHEBI:60392"/>
        <dbReference type="EC" id="3.6.1.27"/>
    </reaction>
</comment>
<evidence type="ECO:0000313" key="19">
    <source>
        <dbReference type="Proteomes" id="UP001500635"/>
    </source>
</evidence>
<protein>
    <recommendedName>
        <fullName evidence="4 17">Undecaprenyl-diphosphatase</fullName>
        <ecNumber evidence="3 17">3.6.1.27</ecNumber>
    </recommendedName>
    <alternativeName>
        <fullName evidence="15 17">Bacitracin resistance protein</fullName>
    </alternativeName>
    <alternativeName>
        <fullName evidence="14 17">Undecaprenyl pyrophosphate phosphatase</fullName>
    </alternativeName>
</protein>
<keyword evidence="6 17" id="KW-0812">Transmembrane</keyword>
<organism evidence="18 19">
    <name type="scientific">Tsukamurella soli</name>
    <dbReference type="NCBI Taxonomy" id="644556"/>
    <lineage>
        <taxon>Bacteria</taxon>
        <taxon>Bacillati</taxon>
        <taxon>Actinomycetota</taxon>
        <taxon>Actinomycetes</taxon>
        <taxon>Mycobacteriales</taxon>
        <taxon>Tsukamurellaceae</taxon>
        <taxon>Tsukamurella</taxon>
    </lineage>
</organism>
<evidence type="ECO:0000256" key="8">
    <source>
        <dbReference type="ARBA" id="ARBA00022960"/>
    </source>
</evidence>
<keyword evidence="19" id="KW-1185">Reference proteome</keyword>
<name>A0ABP8JNX9_9ACTN</name>
<comment type="subcellular location">
    <subcellularLocation>
        <location evidence="1 17">Cell membrane</location>
        <topology evidence="1 17">Multi-pass membrane protein</topology>
    </subcellularLocation>
</comment>
<sequence length="407" mass="42253">MTAARVRDCVSNASATPGGAATTCPTGVAVTGAVAGLAGTIVGFRLSGVLDEQPATATVATAAATSARIGREAVERRRRSRVRGETGMMVTKLPAAADPVPCPGDLCTFCDGVARIGPGSDHRWAVARLMDMTWLQAIVLGSVQGLTEFLPVSSSGHLRIVSAIWFGHDAGASFTAVTQLGTEAAVLIYFLRDIVRIVLAWFRGLARPAERGPDYRIGWYVIIGTVPIGVLGFVFKDQIRSGARNLWLVATMLIVFALVIAAAEHLGSKRRPLAQLTVRDGVAMGLAQSLALIPGVSRSGATSSAGLFLGLERPAAVRLSFLLAIPAVTASGLFSLPDAFTSDGGGLQAAGVQLLVATVIAFVVGYASIAWLLGFVSKHSLYWFVGYRIVVGVVVLGLLAGGVVSAT</sequence>
<keyword evidence="12 17" id="KW-0046">Antibiotic resistance</keyword>
<evidence type="ECO:0000256" key="17">
    <source>
        <dbReference type="HAMAP-Rule" id="MF_01006"/>
    </source>
</evidence>
<feature type="transmembrane region" description="Helical" evidence="17">
    <location>
        <begin position="315"/>
        <end position="334"/>
    </location>
</feature>
<accession>A0ABP8JNX9</accession>
<keyword evidence="9 17" id="KW-0573">Peptidoglycan synthesis</keyword>
<feature type="transmembrane region" description="Helical" evidence="17">
    <location>
        <begin position="354"/>
        <end position="374"/>
    </location>
</feature>
<keyword evidence="13 17" id="KW-0961">Cell wall biogenesis/degradation</keyword>
<dbReference type="NCBIfam" id="TIGR00753">
    <property type="entry name" value="undec_PP_bacA"/>
    <property type="match status" value="1"/>
</dbReference>
<evidence type="ECO:0000256" key="13">
    <source>
        <dbReference type="ARBA" id="ARBA00023316"/>
    </source>
</evidence>
<evidence type="ECO:0000256" key="11">
    <source>
        <dbReference type="ARBA" id="ARBA00023136"/>
    </source>
</evidence>
<comment type="miscellaneous">
    <text evidence="17">Bacitracin is thought to be involved in the inhibition of peptidoglycan synthesis by sequestering undecaprenyl diphosphate, thereby reducing the pool of lipid carrier available.</text>
</comment>
<evidence type="ECO:0000256" key="14">
    <source>
        <dbReference type="ARBA" id="ARBA00032707"/>
    </source>
</evidence>
<comment type="caution">
    <text evidence="18">The sequence shown here is derived from an EMBL/GenBank/DDBJ whole genome shotgun (WGS) entry which is preliminary data.</text>
</comment>
<evidence type="ECO:0000256" key="4">
    <source>
        <dbReference type="ARBA" id="ARBA00021581"/>
    </source>
</evidence>